<reference evidence="7 8" key="2">
    <citation type="submission" date="2009-02" db="EMBL/GenBank/DDBJ databases">
        <title>Draft genome sequence of Blautia hydrogenotrophica DSM 10507 (Ruminococcus hydrogenotrophicus DSM 10507).</title>
        <authorList>
            <person name="Sudarsanam P."/>
            <person name="Ley R."/>
            <person name="Guruge J."/>
            <person name="Turnbaugh P.J."/>
            <person name="Mahowald M."/>
            <person name="Liep D."/>
            <person name="Gordon J."/>
        </authorList>
    </citation>
    <scope>NUCLEOTIDE SEQUENCE [LARGE SCALE GENOMIC DNA]</scope>
    <source>
        <strain evidence="8">DSM 10507 / JCM 14656 / S5a33</strain>
    </source>
</reference>
<dbReference type="GO" id="GO:0015658">
    <property type="term" value="F:branched-chain amino acid transmembrane transporter activity"/>
    <property type="evidence" value="ECO:0007669"/>
    <property type="project" value="InterPro"/>
</dbReference>
<dbReference type="InterPro" id="IPR001851">
    <property type="entry name" value="ABC_transp_permease"/>
</dbReference>
<dbReference type="PATRIC" id="fig|476272.21.peg.1458"/>
<feature type="non-terminal residue" evidence="7">
    <location>
        <position position="1"/>
    </location>
</feature>
<keyword evidence="3 6" id="KW-0812">Transmembrane</keyword>
<evidence type="ECO:0000313" key="7">
    <source>
        <dbReference type="EMBL" id="EEG49058.1"/>
    </source>
</evidence>
<keyword evidence="8" id="KW-1185">Reference proteome</keyword>
<dbReference type="HOGENOM" id="CLU_1374755_0_0_9"/>
<dbReference type="Proteomes" id="UP000003100">
    <property type="component" value="Unassembled WGS sequence"/>
</dbReference>
<dbReference type="CDD" id="cd06581">
    <property type="entry name" value="TM_PBP1_LivM_like"/>
    <property type="match status" value="1"/>
</dbReference>
<dbReference type="eggNOG" id="COG4177">
    <property type="taxonomic scope" value="Bacteria"/>
</dbReference>
<feature type="transmembrane region" description="Helical" evidence="6">
    <location>
        <begin position="109"/>
        <end position="138"/>
    </location>
</feature>
<feature type="transmembrane region" description="Helical" evidence="6">
    <location>
        <begin position="76"/>
        <end position="97"/>
    </location>
</feature>
<accession>C0CME5</accession>
<dbReference type="PANTHER" id="PTHR30482">
    <property type="entry name" value="HIGH-AFFINITY BRANCHED-CHAIN AMINO ACID TRANSPORT SYSTEM PERMEASE"/>
    <property type="match status" value="1"/>
</dbReference>
<keyword evidence="4 6" id="KW-1133">Transmembrane helix</keyword>
<evidence type="ECO:0000256" key="4">
    <source>
        <dbReference type="ARBA" id="ARBA00022989"/>
    </source>
</evidence>
<comment type="caution">
    <text evidence="7">The sequence shown here is derived from an EMBL/GenBank/DDBJ whole genome shotgun (WGS) entry which is preliminary data.</text>
</comment>
<dbReference type="Pfam" id="PF02653">
    <property type="entry name" value="BPD_transp_2"/>
    <property type="match status" value="1"/>
</dbReference>
<comment type="subcellular location">
    <subcellularLocation>
        <location evidence="1">Cell membrane</location>
        <topology evidence="1">Multi-pass membrane protein</topology>
    </subcellularLocation>
</comment>
<dbReference type="RefSeq" id="WP_005949034.1">
    <property type="nucleotide sequence ID" value="NZ_GG657685.1"/>
</dbReference>
<dbReference type="InterPro" id="IPR043428">
    <property type="entry name" value="LivM-like"/>
</dbReference>
<sequence>WLTNGAMGITAIPKPALFGIKFGRVQFFYLALAITLLVMLVIYRLVKSRVGRALIAIREDDLAAMAIGVNVRNYKILAFGIGTFCAGLMGSVYAHYITFISPDQYTFQISVNIFCMVILGGMGTTIGPVLGAIVLTLLPEVMRTFDVYRMIIVGLLMVLCMIFRPQGIIGSYVVGGTSIWDTLSRKRKKAKKGQQGGR</sequence>
<keyword evidence="5 6" id="KW-0472">Membrane</keyword>
<protein>
    <recommendedName>
        <fullName evidence="9">Branched-chain amino acid ABC transporter permease</fullName>
    </recommendedName>
</protein>
<evidence type="ECO:0000256" key="5">
    <source>
        <dbReference type="ARBA" id="ARBA00023136"/>
    </source>
</evidence>
<organism evidence="7 8">
    <name type="scientific">Blautia hydrogenotrophica (strain DSM 10507 / JCM 14656 / S5a33)</name>
    <name type="common">Ruminococcus hydrogenotrophicus</name>
    <dbReference type="NCBI Taxonomy" id="476272"/>
    <lineage>
        <taxon>Bacteria</taxon>
        <taxon>Bacillati</taxon>
        <taxon>Bacillota</taxon>
        <taxon>Clostridia</taxon>
        <taxon>Lachnospirales</taxon>
        <taxon>Lachnospiraceae</taxon>
        <taxon>Blautia</taxon>
    </lineage>
</organism>
<evidence type="ECO:0000313" key="8">
    <source>
        <dbReference type="Proteomes" id="UP000003100"/>
    </source>
</evidence>
<gene>
    <name evidence="7" type="ORF">RUMHYD_02028</name>
</gene>
<proteinExistence type="predicted"/>
<feature type="transmembrane region" description="Helical" evidence="6">
    <location>
        <begin position="150"/>
        <end position="174"/>
    </location>
</feature>
<dbReference type="PANTHER" id="PTHR30482:SF10">
    <property type="entry name" value="HIGH-AFFINITY BRANCHED-CHAIN AMINO ACID TRANSPORT PROTEIN BRAE"/>
    <property type="match status" value="1"/>
</dbReference>
<evidence type="ECO:0000256" key="6">
    <source>
        <dbReference type="SAM" id="Phobius"/>
    </source>
</evidence>
<evidence type="ECO:0008006" key="9">
    <source>
        <dbReference type="Google" id="ProtNLM"/>
    </source>
</evidence>
<name>C0CME5_BLAHS</name>
<keyword evidence="2" id="KW-1003">Cell membrane</keyword>
<reference evidence="7 8" key="1">
    <citation type="submission" date="2009-01" db="EMBL/GenBank/DDBJ databases">
        <authorList>
            <person name="Fulton L."/>
            <person name="Clifton S."/>
            <person name="Fulton B."/>
            <person name="Xu J."/>
            <person name="Minx P."/>
            <person name="Pepin K.H."/>
            <person name="Johnson M."/>
            <person name="Bhonagiri V."/>
            <person name="Nash W.E."/>
            <person name="Mardis E.R."/>
            <person name="Wilson R.K."/>
        </authorList>
    </citation>
    <scope>NUCLEOTIDE SEQUENCE [LARGE SCALE GENOMIC DNA]</scope>
    <source>
        <strain evidence="8">DSM 10507 / JCM 14656 / S5a33</strain>
    </source>
</reference>
<evidence type="ECO:0000256" key="1">
    <source>
        <dbReference type="ARBA" id="ARBA00004651"/>
    </source>
</evidence>
<dbReference type="AlphaFoldDB" id="C0CME5"/>
<feature type="transmembrane region" description="Helical" evidence="6">
    <location>
        <begin position="27"/>
        <end position="46"/>
    </location>
</feature>
<dbReference type="GO" id="GO:0005886">
    <property type="term" value="C:plasma membrane"/>
    <property type="evidence" value="ECO:0007669"/>
    <property type="project" value="UniProtKB-SubCell"/>
</dbReference>
<evidence type="ECO:0000256" key="2">
    <source>
        <dbReference type="ARBA" id="ARBA00022475"/>
    </source>
</evidence>
<evidence type="ECO:0000256" key="3">
    <source>
        <dbReference type="ARBA" id="ARBA00022692"/>
    </source>
</evidence>
<dbReference type="EMBL" id="ACBZ01000104">
    <property type="protein sequence ID" value="EEG49058.1"/>
    <property type="molecule type" value="Genomic_DNA"/>
</dbReference>